<dbReference type="GeneID" id="39739141"/>
<feature type="coiled-coil region" evidence="1">
    <location>
        <begin position="230"/>
        <end position="264"/>
    </location>
</feature>
<dbReference type="KEGG" id="prel:PRELSG_9902700"/>
<dbReference type="EMBL" id="CVMU01000436">
    <property type="protein sequence ID" value="CRG85611.1"/>
    <property type="molecule type" value="Genomic_DNA"/>
</dbReference>
<proteinExistence type="predicted"/>
<sequence>MNDTYVKDVNTEHNFFSSYKNDCKNAMSINITKNNITYIFTTALQHNGGYQQYNIWNNQLKSNFYEIQKKFKDLLKNALKGLGEEINSLVYPENVIMEVKKIFTEGNDAYHRTKSLIEENFRLENLSHKYKNKRISDITSELTELYARALAHNINLKDKFNSFNTKYKSIESNINSVELAKRELLLEESKLTDITYDILAKKKDIEDIIGSANNELALLKSDYDELMTLVSEIQSSKENIQAKIDNLQELKRQEDEDSQKSIEEIRKYLEEIKKKISSLKIIIDFKGSAKKDLETIEKFIGIMDTQVTPITSKIVKFKKDIITNSIRNLYIKMKDSFETFTSKMNSLFEYISEYEQDKKKFEKYEGDITKRKSEFFHQNIEKDSERPEENSIYQNTLNPESVNLDKKSKIEEHISDSKKIMGIIKDLLELYEKVEEYFDMSQDTQSVNGLRNLKDCINQEDIDSILTDYERRFNSATDSINNRHVEGYSSNVSTEEANFKNITDKIGKTKLSVELLNIEVDSATRIQNEEILDIVYNFIIKLHQKICDDAQRKIEIIEETEGNLESYNFESNTEKVQKENNRENLNTITQKIRDFMDIVRAHKSKIKDIKEESQKEFEESNSIKNDGKNSSEKKNNMKEIYEKMKKILEKLQKEIEQL</sequence>
<evidence type="ECO:0000256" key="1">
    <source>
        <dbReference type="SAM" id="Coils"/>
    </source>
</evidence>
<feature type="region of interest" description="Disordered" evidence="2">
    <location>
        <begin position="611"/>
        <end position="637"/>
    </location>
</feature>
<name>A0A1J1GKT1_PLARL</name>
<organism evidence="3 4">
    <name type="scientific">Plasmodium relictum</name>
    <dbReference type="NCBI Taxonomy" id="85471"/>
    <lineage>
        <taxon>Eukaryota</taxon>
        <taxon>Sar</taxon>
        <taxon>Alveolata</taxon>
        <taxon>Apicomplexa</taxon>
        <taxon>Aconoidasida</taxon>
        <taxon>Haemosporida</taxon>
        <taxon>Plasmodiidae</taxon>
        <taxon>Plasmodium</taxon>
        <taxon>Plasmodium (Haemamoeba)</taxon>
    </lineage>
</organism>
<feature type="non-terminal residue" evidence="3">
    <location>
        <position position="658"/>
    </location>
</feature>
<keyword evidence="4" id="KW-1185">Reference proteome</keyword>
<dbReference type="RefSeq" id="XP_028531328.1">
    <property type="nucleotide sequence ID" value="XM_028677523.1"/>
</dbReference>
<accession>A0A1J1GKT1</accession>
<evidence type="ECO:0000313" key="4">
    <source>
        <dbReference type="Proteomes" id="UP000220158"/>
    </source>
</evidence>
<dbReference type="Proteomes" id="UP000220158">
    <property type="component" value="Unassembled WGS sequence"/>
</dbReference>
<keyword evidence="1" id="KW-0175">Coiled coil</keyword>
<dbReference type="VEuPathDB" id="PlasmoDB:PRELSG_9902700"/>
<evidence type="ECO:0000256" key="2">
    <source>
        <dbReference type="SAM" id="MobiDB-lite"/>
    </source>
</evidence>
<gene>
    <name evidence="3" type="ORF">PRELSG_9902700</name>
</gene>
<dbReference type="OMA" id="NICNSCL"/>
<dbReference type="AlphaFoldDB" id="A0A1J1GKT1"/>
<feature type="compositionally biased region" description="Basic and acidic residues" evidence="2">
    <location>
        <begin position="625"/>
        <end position="637"/>
    </location>
</feature>
<evidence type="ECO:0000313" key="3">
    <source>
        <dbReference type="EMBL" id="CRG85611.1"/>
    </source>
</evidence>
<reference evidence="3 4" key="1">
    <citation type="submission" date="2015-04" db="EMBL/GenBank/DDBJ databases">
        <authorList>
            <consortium name="Pathogen Informatics"/>
        </authorList>
    </citation>
    <scope>NUCLEOTIDE SEQUENCE [LARGE SCALE GENOMIC DNA]</scope>
    <source>
        <strain evidence="3 4">SGS1</strain>
    </source>
</reference>
<protein>
    <submittedName>
        <fullName evidence="3">Reticulocyte binding protein, putative</fullName>
    </submittedName>
</protein>